<evidence type="ECO:0000313" key="3">
    <source>
        <dbReference type="Proteomes" id="UP001597053"/>
    </source>
</evidence>
<protein>
    <recommendedName>
        <fullName evidence="4">AP2 domain-containing protein</fullName>
    </recommendedName>
</protein>
<gene>
    <name evidence="2" type="ORF">ACFQZ8_00560</name>
</gene>
<name>A0ABW2ZUS6_9ACTN</name>
<accession>A0ABW2ZUS6</accession>
<reference evidence="3" key="1">
    <citation type="journal article" date="2019" name="Int. J. Syst. Evol. Microbiol.">
        <title>The Global Catalogue of Microorganisms (GCM) 10K type strain sequencing project: providing services to taxonomists for standard genome sequencing and annotation.</title>
        <authorList>
            <consortium name="The Broad Institute Genomics Platform"/>
            <consortium name="The Broad Institute Genome Sequencing Center for Infectious Disease"/>
            <person name="Wu L."/>
            <person name="Ma J."/>
        </authorList>
    </citation>
    <scope>NUCLEOTIDE SEQUENCE [LARGE SCALE GENOMIC DNA]</scope>
    <source>
        <strain evidence="3">JCM 32148</strain>
    </source>
</reference>
<evidence type="ECO:0000256" key="1">
    <source>
        <dbReference type="SAM" id="MobiDB-lite"/>
    </source>
</evidence>
<evidence type="ECO:0008006" key="4">
    <source>
        <dbReference type="Google" id="ProtNLM"/>
    </source>
</evidence>
<keyword evidence="3" id="KW-1185">Reference proteome</keyword>
<dbReference type="EMBL" id="JBHTHM010000005">
    <property type="protein sequence ID" value="MFD0782421.1"/>
    <property type="molecule type" value="Genomic_DNA"/>
</dbReference>
<sequence length="117" mass="13213">MYVDQLAGMSYRSYTADGSYWTVRKQGSTYWVVRIRKENGYYKRLEWWGGYRHAGHAAGAAAQLAYRQAREDVVKELRGTLHDALGRVGLGALPTPAPLRPDPSVLPKEEDLEEAED</sequence>
<proteinExistence type="predicted"/>
<dbReference type="Proteomes" id="UP001597053">
    <property type="component" value="Unassembled WGS sequence"/>
</dbReference>
<comment type="caution">
    <text evidence="2">The sequence shown here is derived from an EMBL/GenBank/DDBJ whole genome shotgun (WGS) entry which is preliminary data.</text>
</comment>
<organism evidence="2 3">
    <name type="scientific">Micromonospora azadirachtae</name>
    <dbReference type="NCBI Taxonomy" id="1970735"/>
    <lineage>
        <taxon>Bacteria</taxon>
        <taxon>Bacillati</taxon>
        <taxon>Actinomycetota</taxon>
        <taxon>Actinomycetes</taxon>
        <taxon>Micromonosporales</taxon>
        <taxon>Micromonosporaceae</taxon>
        <taxon>Micromonospora</taxon>
    </lineage>
</organism>
<evidence type="ECO:0000313" key="2">
    <source>
        <dbReference type="EMBL" id="MFD0782421.1"/>
    </source>
</evidence>
<feature type="region of interest" description="Disordered" evidence="1">
    <location>
        <begin position="91"/>
        <end position="117"/>
    </location>
</feature>